<accession>A0ABT4JYR8</accession>
<dbReference type="InterPro" id="IPR028082">
    <property type="entry name" value="Peripla_BP_I"/>
</dbReference>
<comment type="similarity">
    <text evidence="2">Belongs to the bacterial solute-binding protein 2 family.</text>
</comment>
<keyword evidence="7" id="KW-1185">Reference proteome</keyword>
<evidence type="ECO:0000256" key="2">
    <source>
        <dbReference type="ARBA" id="ARBA00007639"/>
    </source>
</evidence>
<evidence type="ECO:0000259" key="5">
    <source>
        <dbReference type="Pfam" id="PF13407"/>
    </source>
</evidence>
<proteinExistence type="inferred from homology"/>
<dbReference type="InterPro" id="IPR025997">
    <property type="entry name" value="SBP_2_dom"/>
</dbReference>
<evidence type="ECO:0000313" key="6">
    <source>
        <dbReference type="EMBL" id="MCZ2723469.1"/>
    </source>
</evidence>
<protein>
    <submittedName>
        <fullName evidence="6">Sugar ABC transporter substrate-binding protein</fullName>
    </submittedName>
</protein>
<evidence type="ECO:0000256" key="3">
    <source>
        <dbReference type="ARBA" id="ARBA00022729"/>
    </source>
</evidence>
<keyword evidence="3 4" id="KW-0732">Signal</keyword>
<evidence type="ECO:0000256" key="1">
    <source>
        <dbReference type="ARBA" id="ARBA00004196"/>
    </source>
</evidence>
<sequence length="316" mass="33675">MKKLLALLFSLTFVMNSATAAEKITIGLAVDQLFESRVAENDAIKDEAAKRGYSVIEVVADGDAQTQNQQIQSLITQGVKAILVCAVDQNTIERALMAADRAGIAIVAYDRSLAKSRVVDTFVGPDSLADGRLAGAYTAKQLAKVKGEKVIVELIGALNDQNGIDRSKGFREAIEGLDNVKLIEVPTDWDSARALSGTQNAFQANPIVHSVFAATDTHIPSVETVLTDLGKLKPAGTDGHVVITGINGSLDGYQATSKGIADGIVVMNLDKIGRTAVDLAEKLINGETVERRNVVSGNFYTTDNIQQHKDAIWGAK</sequence>
<comment type="subcellular location">
    <subcellularLocation>
        <location evidence="1">Cell envelope</location>
    </subcellularLocation>
</comment>
<dbReference type="PANTHER" id="PTHR46847:SF1">
    <property type="entry name" value="D-ALLOSE-BINDING PERIPLASMIC PROTEIN-RELATED"/>
    <property type="match status" value="1"/>
</dbReference>
<feature type="signal peptide" evidence="4">
    <location>
        <begin position="1"/>
        <end position="20"/>
    </location>
</feature>
<dbReference type="SUPFAM" id="SSF53822">
    <property type="entry name" value="Periplasmic binding protein-like I"/>
    <property type="match status" value="1"/>
</dbReference>
<dbReference type="Pfam" id="PF13407">
    <property type="entry name" value="Peripla_BP_4"/>
    <property type="match status" value="1"/>
</dbReference>
<dbReference type="RefSeq" id="WP_269127590.1">
    <property type="nucleotide sequence ID" value="NZ_JAPUBN010000021.1"/>
</dbReference>
<dbReference type="EMBL" id="JAPUBN010000021">
    <property type="protein sequence ID" value="MCZ2723469.1"/>
    <property type="molecule type" value="Genomic_DNA"/>
</dbReference>
<dbReference type="Gene3D" id="3.40.50.2300">
    <property type="match status" value="2"/>
</dbReference>
<name>A0ABT4JYR8_9GAMM</name>
<dbReference type="PANTHER" id="PTHR46847">
    <property type="entry name" value="D-ALLOSE-BINDING PERIPLASMIC PROTEIN-RELATED"/>
    <property type="match status" value="1"/>
</dbReference>
<gene>
    <name evidence="6" type="ORF">O1D97_18090</name>
</gene>
<comment type="caution">
    <text evidence="6">The sequence shown here is derived from an EMBL/GenBank/DDBJ whole genome shotgun (WGS) entry which is preliminary data.</text>
</comment>
<evidence type="ECO:0000256" key="4">
    <source>
        <dbReference type="SAM" id="SignalP"/>
    </source>
</evidence>
<evidence type="ECO:0000313" key="7">
    <source>
        <dbReference type="Proteomes" id="UP001149719"/>
    </source>
</evidence>
<feature type="chain" id="PRO_5046704092" evidence="4">
    <location>
        <begin position="21"/>
        <end position="316"/>
    </location>
</feature>
<dbReference type="CDD" id="cd01536">
    <property type="entry name" value="PBP1_ABC_sugar_binding-like"/>
    <property type="match status" value="1"/>
</dbReference>
<feature type="domain" description="Periplasmic binding protein" evidence="5">
    <location>
        <begin position="41"/>
        <end position="287"/>
    </location>
</feature>
<reference evidence="6" key="1">
    <citation type="submission" date="2022-12" db="EMBL/GenBank/DDBJ databases">
        <title>Marinomonas 15G1-11 sp. nov, isolated from marine algae.</title>
        <authorList>
            <person name="Butt M."/>
            <person name="Choi D.G."/>
            <person name="Kim J.M."/>
            <person name="Lee J.K."/>
            <person name="Baek J.H."/>
            <person name="Jeon C.O."/>
        </authorList>
    </citation>
    <scope>NUCLEOTIDE SEQUENCE</scope>
    <source>
        <strain evidence="6">15G1-11</strain>
    </source>
</reference>
<dbReference type="Proteomes" id="UP001149719">
    <property type="component" value="Unassembled WGS sequence"/>
</dbReference>
<organism evidence="6 7">
    <name type="scientific">Marinomonas phaeophyticola</name>
    <dbReference type="NCBI Taxonomy" id="3004091"/>
    <lineage>
        <taxon>Bacteria</taxon>
        <taxon>Pseudomonadati</taxon>
        <taxon>Pseudomonadota</taxon>
        <taxon>Gammaproteobacteria</taxon>
        <taxon>Oceanospirillales</taxon>
        <taxon>Oceanospirillaceae</taxon>
        <taxon>Marinomonas</taxon>
    </lineage>
</organism>